<keyword evidence="2" id="KW-1185">Reference proteome</keyword>
<organism evidence="1 2">
    <name type="scientific">Eumeta variegata</name>
    <name type="common">Bagworm moth</name>
    <name type="synonym">Eumeta japonica</name>
    <dbReference type="NCBI Taxonomy" id="151549"/>
    <lineage>
        <taxon>Eukaryota</taxon>
        <taxon>Metazoa</taxon>
        <taxon>Ecdysozoa</taxon>
        <taxon>Arthropoda</taxon>
        <taxon>Hexapoda</taxon>
        <taxon>Insecta</taxon>
        <taxon>Pterygota</taxon>
        <taxon>Neoptera</taxon>
        <taxon>Endopterygota</taxon>
        <taxon>Lepidoptera</taxon>
        <taxon>Glossata</taxon>
        <taxon>Ditrysia</taxon>
        <taxon>Tineoidea</taxon>
        <taxon>Psychidae</taxon>
        <taxon>Oiketicinae</taxon>
        <taxon>Eumeta</taxon>
    </lineage>
</organism>
<evidence type="ECO:0000313" key="1">
    <source>
        <dbReference type="EMBL" id="GBP80376.1"/>
    </source>
</evidence>
<comment type="caution">
    <text evidence="1">The sequence shown here is derived from an EMBL/GenBank/DDBJ whole genome shotgun (WGS) entry which is preliminary data.</text>
</comment>
<gene>
    <name evidence="1" type="ORF">EVAR_62279_1</name>
</gene>
<proteinExistence type="predicted"/>
<dbReference type="EMBL" id="BGZK01001459">
    <property type="protein sequence ID" value="GBP80376.1"/>
    <property type="molecule type" value="Genomic_DNA"/>
</dbReference>
<dbReference type="AlphaFoldDB" id="A0A4C1YVR1"/>
<evidence type="ECO:0000313" key="2">
    <source>
        <dbReference type="Proteomes" id="UP000299102"/>
    </source>
</evidence>
<accession>A0A4C1YVR1</accession>
<reference evidence="1 2" key="1">
    <citation type="journal article" date="2019" name="Commun. Biol.">
        <title>The bagworm genome reveals a unique fibroin gene that provides high tensile strength.</title>
        <authorList>
            <person name="Kono N."/>
            <person name="Nakamura H."/>
            <person name="Ohtoshi R."/>
            <person name="Tomita M."/>
            <person name="Numata K."/>
            <person name="Arakawa K."/>
        </authorList>
    </citation>
    <scope>NUCLEOTIDE SEQUENCE [LARGE SCALE GENOMIC DNA]</scope>
</reference>
<sequence>MHEVRAFKLREWPASGAQNSMNIRGVSPDCAFVNQICGRMNSGVTPKYVALGAGCTRRPLLATPLPLHV</sequence>
<dbReference type="Proteomes" id="UP000299102">
    <property type="component" value="Unassembled WGS sequence"/>
</dbReference>
<protein>
    <submittedName>
        <fullName evidence="1">Uncharacterized protein</fullName>
    </submittedName>
</protein>
<name>A0A4C1YVR1_EUMVA</name>